<dbReference type="Proteomes" id="UP000694844">
    <property type="component" value="Chromosome 6"/>
</dbReference>
<keyword evidence="1" id="KW-1133">Transmembrane helix</keyword>
<keyword evidence="3" id="KW-1185">Reference proteome</keyword>
<protein>
    <submittedName>
        <fullName evidence="4">Uncharacterized protein LOC111102250</fullName>
    </submittedName>
</protein>
<organism evidence="3 4">
    <name type="scientific">Crassostrea virginica</name>
    <name type="common">Eastern oyster</name>
    <dbReference type="NCBI Taxonomy" id="6565"/>
    <lineage>
        <taxon>Eukaryota</taxon>
        <taxon>Metazoa</taxon>
        <taxon>Spiralia</taxon>
        <taxon>Lophotrochozoa</taxon>
        <taxon>Mollusca</taxon>
        <taxon>Bivalvia</taxon>
        <taxon>Autobranchia</taxon>
        <taxon>Pteriomorphia</taxon>
        <taxon>Ostreida</taxon>
        <taxon>Ostreoidea</taxon>
        <taxon>Ostreidae</taxon>
        <taxon>Crassostrea</taxon>
    </lineage>
</organism>
<keyword evidence="1" id="KW-0812">Transmembrane</keyword>
<dbReference type="KEGG" id="cvn:111102250"/>
<gene>
    <name evidence="4" type="primary">LOC111102250</name>
</gene>
<name>A0A8B8AKQ8_CRAVI</name>
<evidence type="ECO:0000313" key="4">
    <source>
        <dbReference type="RefSeq" id="XP_022290624.1"/>
    </source>
</evidence>
<feature type="chain" id="PRO_5034795926" evidence="2">
    <location>
        <begin position="19"/>
        <end position="159"/>
    </location>
</feature>
<proteinExistence type="predicted"/>
<sequence>MKEHLAICLLWIYNNILAMVGSCSENDFRRENVFLFCRNNDTCLLLCRCGYLFPDGNIQANYTCKNGTWDPMISYCKYTSDIERRTSIYIAAPILGIASLILIMSTFLCYKMRSRANKSQRIYQTSSSKNDGQTNELTNDSHTYDVMAFRENSSEISRF</sequence>
<accession>A0A8B8AKQ8</accession>
<dbReference type="GeneID" id="111102250"/>
<evidence type="ECO:0000256" key="1">
    <source>
        <dbReference type="SAM" id="Phobius"/>
    </source>
</evidence>
<dbReference type="RefSeq" id="XP_022290624.1">
    <property type="nucleotide sequence ID" value="XM_022434916.1"/>
</dbReference>
<reference evidence="4" key="1">
    <citation type="submission" date="2025-08" db="UniProtKB">
        <authorList>
            <consortium name="RefSeq"/>
        </authorList>
    </citation>
    <scope>IDENTIFICATION</scope>
    <source>
        <tissue evidence="4">Whole sample</tissue>
    </source>
</reference>
<keyword evidence="2" id="KW-0732">Signal</keyword>
<evidence type="ECO:0000256" key="2">
    <source>
        <dbReference type="SAM" id="SignalP"/>
    </source>
</evidence>
<evidence type="ECO:0000313" key="3">
    <source>
        <dbReference type="Proteomes" id="UP000694844"/>
    </source>
</evidence>
<keyword evidence="1" id="KW-0472">Membrane</keyword>
<dbReference type="PROSITE" id="PS51257">
    <property type="entry name" value="PROKAR_LIPOPROTEIN"/>
    <property type="match status" value="1"/>
</dbReference>
<feature type="transmembrane region" description="Helical" evidence="1">
    <location>
        <begin position="88"/>
        <end position="110"/>
    </location>
</feature>
<feature type="signal peptide" evidence="2">
    <location>
        <begin position="1"/>
        <end position="18"/>
    </location>
</feature>
<dbReference type="AlphaFoldDB" id="A0A8B8AKQ8"/>